<name>A0A4Q9KK47_PROTD</name>
<dbReference type="EMBL" id="SDMR01000009">
    <property type="protein sequence ID" value="TBT94837.1"/>
    <property type="molecule type" value="Genomic_DNA"/>
</dbReference>
<proteinExistence type="predicted"/>
<protein>
    <submittedName>
        <fullName evidence="2">Uncharacterized protein</fullName>
    </submittedName>
</protein>
<organism evidence="2 3">
    <name type="scientific">Propioniciclava tarda</name>
    <dbReference type="NCBI Taxonomy" id="433330"/>
    <lineage>
        <taxon>Bacteria</taxon>
        <taxon>Bacillati</taxon>
        <taxon>Actinomycetota</taxon>
        <taxon>Actinomycetes</taxon>
        <taxon>Propionibacteriales</taxon>
        <taxon>Propionibacteriaceae</taxon>
        <taxon>Propioniciclava</taxon>
    </lineage>
</organism>
<feature type="region of interest" description="Disordered" evidence="1">
    <location>
        <begin position="160"/>
        <end position="184"/>
    </location>
</feature>
<evidence type="ECO:0000313" key="2">
    <source>
        <dbReference type="EMBL" id="TBT94837.1"/>
    </source>
</evidence>
<dbReference type="AlphaFoldDB" id="A0A4Q9KK47"/>
<gene>
    <name evidence="2" type="ORF">ET996_08605</name>
</gene>
<comment type="caution">
    <text evidence="2">The sequence shown here is derived from an EMBL/GenBank/DDBJ whole genome shotgun (WGS) entry which is preliminary data.</text>
</comment>
<reference evidence="2 3" key="1">
    <citation type="submission" date="2019-01" db="EMBL/GenBank/DDBJ databases">
        <title>Lactibacter flavus gen. nov., sp. nov., a novel bacterium of the family Propionibacteriaceae isolated from raw milk and dairy products.</title>
        <authorList>
            <person name="Huptas C."/>
            <person name="Wenning M."/>
            <person name="Breitenwieser F."/>
            <person name="Doll E."/>
            <person name="Von Neubeck M."/>
            <person name="Busse H.-J."/>
            <person name="Scherer S."/>
        </authorList>
    </citation>
    <scope>NUCLEOTIDE SEQUENCE [LARGE SCALE GENOMIC DNA]</scope>
    <source>
        <strain evidence="2 3">DSM 22130</strain>
    </source>
</reference>
<dbReference type="Proteomes" id="UP000291933">
    <property type="component" value="Unassembled WGS sequence"/>
</dbReference>
<evidence type="ECO:0000313" key="3">
    <source>
        <dbReference type="Proteomes" id="UP000291933"/>
    </source>
</evidence>
<keyword evidence="3" id="KW-1185">Reference proteome</keyword>
<sequence length="206" mass="21973">MEAPPPSTPWRVERQFEPVERVWVLDADALLVGTYDLATGAVRCCRVGAHAGLDAFLAGWFAATFPGGGDHRSVGSGLPADQQIPSTPPDEGPVLLAQFPPPEGEPLLEPHAGPEWLNPWRGPVEKQIAVLPAGTVPAAAPYAVPTRAWSEITVDPLAGPWETVDPSQVPAQGRRKRGAPQPDDTAAVFISRMFKSGTAALPRKER</sequence>
<evidence type="ECO:0000256" key="1">
    <source>
        <dbReference type="SAM" id="MobiDB-lite"/>
    </source>
</evidence>
<accession>A0A4Q9KK47</accession>
<dbReference type="RefSeq" id="WP_131172153.1">
    <property type="nucleotide sequence ID" value="NZ_FXTL01000009.1"/>
</dbReference>